<feature type="domain" description="HTH marR-type" evidence="1">
    <location>
        <begin position="5"/>
        <end position="145"/>
    </location>
</feature>
<dbReference type="SUPFAM" id="SSF46785">
    <property type="entry name" value="Winged helix' DNA-binding domain"/>
    <property type="match status" value="1"/>
</dbReference>
<evidence type="ECO:0000313" key="3">
    <source>
        <dbReference type="Proteomes" id="UP000318578"/>
    </source>
</evidence>
<dbReference type="GO" id="GO:0003700">
    <property type="term" value="F:DNA-binding transcription factor activity"/>
    <property type="evidence" value="ECO:0007669"/>
    <property type="project" value="InterPro"/>
</dbReference>
<dbReference type="RefSeq" id="WP_144643565.1">
    <property type="nucleotide sequence ID" value="NZ_BNAX01000001.1"/>
</dbReference>
<keyword evidence="3" id="KW-1185">Reference proteome</keyword>
<dbReference type="InterPro" id="IPR039422">
    <property type="entry name" value="MarR/SlyA-like"/>
</dbReference>
<dbReference type="InterPro" id="IPR036388">
    <property type="entry name" value="WH-like_DNA-bd_sf"/>
</dbReference>
<dbReference type="Proteomes" id="UP000318578">
    <property type="component" value="Unassembled WGS sequence"/>
</dbReference>
<gene>
    <name evidence="2" type="ORF">FNH06_31420</name>
</gene>
<evidence type="ECO:0000313" key="2">
    <source>
        <dbReference type="EMBL" id="TVT17424.1"/>
    </source>
</evidence>
<dbReference type="EMBL" id="VJZA01000079">
    <property type="protein sequence ID" value="TVT17424.1"/>
    <property type="molecule type" value="Genomic_DNA"/>
</dbReference>
<dbReference type="PANTHER" id="PTHR33164">
    <property type="entry name" value="TRANSCRIPTIONAL REGULATOR, MARR FAMILY"/>
    <property type="match status" value="1"/>
</dbReference>
<accession>A0A557ZZK0</accession>
<dbReference type="Gene3D" id="1.10.10.10">
    <property type="entry name" value="Winged helix-like DNA-binding domain superfamily/Winged helix DNA-binding domain"/>
    <property type="match status" value="1"/>
</dbReference>
<dbReference type="Pfam" id="PF12802">
    <property type="entry name" value="MarR_2"/>
    <property type="match status" value="1"/>
</dbReference>
<protein>
    <submittedName>
        <fullName evidence="2">MarR family transcriptional regulator</fullName>
    </submittedName>
</protein>
<dbReference type="PANTHER" id="PTHR33164:SF43">
    <property type="entry name" value="HTH-TYPE TRANSCRIPTIONAL REPRESSOR YETL"/>
    <property type="match status" value="1"/>
</dbReference>
<dbReference type="InterPro" id="IPR036390">
    <property type="entry name" value="WH_DNA-bd_sf"/>
</dbReference>
<dbReference type="OrthoDB" id="5511415at2"/>
<evidence type="ECO:0000259" key="1">
    <source>
        <dbReference type="PROSITE" id="PS50995"/>
    </source>
</evidence>
<reference evidence="2 3" key="1">
    <citation type="submission" date="2019-07" db="EMBL/GenBank/DDBJ databases">
        <title>New species of Amycolatopsis and Streptomyces.</title>
        <authorList>
            <person name="Duangmal K."/>
            <person name="Teo W.F.A."/>
            <person name="Lipun K."/>
        </authorList>
    </citation>
    <scope>NUCLEOTIDE SEQUENCE [LARGE SCALE GENOMIC DNA]</scope>
    <source>
        <strain evidence="2 3">JCM 30562</strain>
    </source>
</reference>
<dbReference type="AlphaFoldDB" id="A0A557ZZK0"/>
<sequence length="154" mass="16565">MIASGHPLPRLVDEVLRTQGRLLAATGDFGAEEGLTGAQLLVLTAVVNAERAPTVPQIGRSLGHTRQSVQRLADALLARGFLAAKDNPDHKRAPLLVPTEAGRAAHRRAHERSRPWAARVSAGIDPAELARAAETLRLLRTRLEADAAEQRRSS</sequence>
<comment type="caution">
    <text evidence="2">The sequence shown here is derived from an EMBL/GenBank/DDBJ whole genome shotgun (WGS) entry which is preliminary data.</text>
</comment>
<dbReference type="InterPro" id="IPR000835">
    <property type="entry name" value="HTH_MarR-typ"/>
</dbReference>
<proteinExistence type="predicted"/>
<dbReference type="GO" id="GO:0006950">
    <property type="term" value="P:response to stress"/>
    <property type="evidence" value="ECO:0007669"/>
    <property type="project" value="TreeGrafter"/>
</dbReference>
<dbReference type="PROSITE" id="PS50995">
    <property type="entry name" value="HTH_MARR_2"/>
    <property type="match status" value="1"/>
</dbReference>
<dbReference type="SMART" id="SM00347">
    <property type="entry name" value="HTH_MARR"/>
    <property type="match status" value="1"/>
</dbReference>
<name>A0A557ZZK0_9PSEU</name>
<organism evidence="2 3">
    <name type="scientific">Amycolatopsis acidiphila</name>
    <dbReference type="NCBI Taxonomy" id="715473"/>
    <lineage>
        <taxon>Bacteria</taxon>
        <taxon>Bacillati</taxon>
        <taxon>Actinomycetota</taxon>
        <taxon>Actinomycetes</taxon>
        <taxon>Pseudonocardiales</taxon>
        <taxon>Pseudonocardiaceae</taxon>
        <taxon>Amycolatopsis</taxon>
    </lineage>
</organism>